<evidence type="ECO:0000313" key="2">
    <source>
        <dbReference type="Proteomes" id="UP000018144"/>
    </source>
</evidence>
<gene>
    <name evidence="1" type="ORF">PCON_14262</name>
</gene>
<proteinExistence type="predicted"/>
<reference evidence="1 2" key="1">
    <citation type="journal article" date="2013" name="PLoS Genet.">
        <title>The genome and development-dependent transcriptomes of Pyronema confluens: a window into fungal evolution.</title>
        <authorList>
            <person name="Traeger S."/>
            <person name="Altegoer F."/>
            <person name="Freitag M."/>
            <person name="Gabaldon T."/>
            <person name="Kempken F."/>
            <person name="Kumar A."/>
            <person name="Marcet-Houben M."/>
            <person name="Poggeler S."/>
            <person name="Stajich J.E."/>
            <person name="Nowrousian M."/>
        </authorList>
    </citation>
    <scope>NUCLEOTIDE SEQUENCE [LARGE SCALE GENOMIC DNA]</scope>
    <source>
        <strain evidence="2">CBS 100304</strain>
        <tissue evidence="1">Vegetative mycelium</tissue>
    </source>
</reference>
<keyword evidence="2" id="KW-1185">Reference proteome</keyword>
<dbReference type="Proteomes" id="UP000018144">
    <property type="component" value="Unassembled WGS sequence"/>
</dbReference>
<name>U4LNR0_PYROM</name>
<dbReference type="AlphaFoldDB" id="U4LNR0"/>
<protein>
    <submittedName>
        <fullName evidence="1">Uncharacterized protein</fullName>
    </submittedName>
</protein>
<organism evidence="1 2">
    <name type="scientific">Pyronema omphalodes (strain CBS 100304)</name>
    <name type="common">Pyronema confluens</name>
    <dbReference type="NCBI Taxonomy" id="1076935"/>
    <lineage>
        <taxon>Eukaryota</taxon>
        <taxon>Fungi</taxon>
        <taxon>Dikarya</taxon>
        <taxon>Ascomycota</taxon>
        <taxon>Pezizomycotina</taxon>
        <taxon>Pezizomycetes</taxon>
        <taxon>Pezizales</taxon>
        <taxon>Pyronemataceae</taxon>
        <taxon>Pyronema</taxon>
    </lineage>
</organism>
<evidence type="ECO:0000313" key="1">
    <source>
        <dbReference type="EMBL" id="CCX33222.1"/>
    </source>
</evidence>
<sequence>MYLTKRPKQRDKICLVERERHFELRQKIMTSMFGCALQAISAIFQAHTSIA</sequence>
<dbReference type="EMBL" id="HF936032">
    <property type="protein sequence ID" value="CCX33222.1"/>
    <property type="molecule type" value="Genomic_DNA"/>
</dbReference>
<accession>U4LNR0</accession>